<organism evidence="1 2">
    <name type="scientific">Colocasia esculenta</name>
    <name type="common">Wild taro</name>
    <name type="synonym">Arum esculentum</name>
    <dbReference type="NCBI Taxonomy" id="4460"/>
    <lineage>
        <taxon>Eukaryota</taxon>
        <taxon>Viridiplantae</taxon>
        <taxon>Streptophyta</taxon>
        <taxon>Embryophyta</taxon>
        <taxon>Tracheophyta</taxon>
        <taxon>Spermatophyta</taxon>
        <taxon>Magnoliopsida</taxon>
        <taxon>Liliopsida</taxon>
        <taxon>Araceae</taxon>
        <taxon>Aroideae</taxon>
        <taxon>Colocasieae</taxon>
        <taxon>Colocasia</taxon>
    </lineage>
</organism>
<dbReference type="Proteomes" id="UP000652761">
    <property type="component" value="Unassembled WGS sequence"/>
</dbReference>
<evidence type="ECO:0000313" key="1">
    <source>
        <dbReference type="EMBL" id="MQM22302.1"/>
    </source>
</evidence>
<name>A0A843XT71_COLES</name>
<evidence type="ECO:0000313" key="2">
    <source>
        <dbReference type="Proteomes" id="UP000652761"/>
    </source>
</evidence>
<feature type="non-terminal residue" evidence="1">
    <location>
        <position position="1"/>
    </location>
</feature>
<comment type="caution">
    <text evidence="1">The sequence shown here is derived from an EMBL/GenBank/DDBJ whole genome shotgun (WGS) entry which is preliminary data.</text>
</comment>
<proteinExistence type="predicted"/>
<reference evidence="1" key="1">
    <citation type="submission" date="2017-07" db="EMBL/GenBank/DDBJ databases">
        <title>Taro Niue Genome Assembly and Annotation.</title>
        <authorList>
            <person name="Atibalentja N."/>
            <person name="Keating K."/>
            <person name="Fields C.J."/>
        </authorList>
    </citation>
    <scope>NUCLEOTIDE SEQUENCE</scope>
    <source>
        <strain evidence="1">Niue_2</strain>
        <tissue evidence="1">Leaf</tissue>
    </source>
</reference>
<keyword evidence="2" id="KW-1185">Reference proteome</keyword>
<sequence>NRLVATCVPPSSYVSFFASSTSDLVGELPCSLGYSSIERFLWIIELRNVVFLFLPDVVVVGSVTRQERE</sequence>
<accession>A0A843XT71</accession>
<dbReference type="EMBL" id="NMUH01012617">
    <property type="protein sequence ID" value="MQM22302.1"/>
    <property type="molecule type" value="Genomic_DNA"/>
</dbReference>
<protein>
    <submittedName>
        <fullName evidence="1">Uncharacterized protein</fullName>
    </submittedName>
</protein>
<gene>
    <name evidence="1" type="ORF">Taro_055352</name>
</gene>
<dbReference type="AlphaFoldDB" id="A0A843XT71"/>